<organism evidence="1 2">
    <name type="scientific">Entomomonas asaccharolytica</name>
    <dbReference type="NCBI Taxonomy" id="2785331"/>
    <lineage>
        <taxon>Bacteria</taxon>
        <taxon>Pseudomonadati</taxon>
        <taxon>Pseudomonadota</taxon>
        <taxon>Gammaproteobacteria</taxon>
        <taxon>Pseudomonadales</taxon>
        <taxon>Pseudomonadaceae</taxon>
        <taxon>Entomomonas</taxon>
    </lineage>
</organism>
<protein>
    <recommendedName>
        <fullName evidence="3">Lipoprotein</fullName>
    </recommendedName>
</protein>
<gene>
    <name evidence="1" type="ORF">JHT90_12605</name>
</gene>
<evidence type="ECO:0008006" key="3">
    <source>
        <dbReference type="Google" id="ProtNLM"/>
    </source>
</evidence>
<evidence type="ECO:0000313" key="1">
    <source>
        <dbReference type="EMBL" id="QQP85211.1"/>
    </source>
</evidence>
<reference evidence="1 2" key="1">
    <citation type="submission" date="2021-01" db="EMBL/GenBank/DDBJ databases">
        <title>Entomomonas sp. F2A isolated from a house cricket (Acheta domesticus).</title>
        <authorList>
            <person name="Spergser J."/>
            <person name="Busse H.-J."/>
        </authorList>
    </citation>
    <scope>NUCLEOTIDE SEQUENCE [LARGE SCALE GENOMIC DNA]</scope>
    <source>
        <strain evidence="1 2">F2A</strain>
    </source>
</reference>
<keyword evidence="2" id="KW-1185">Reference proteome</keyword>
<name>A0A974NEB9_9GAMM</name>
<accession>A0A974NEB9</accession>
<dbReference type="RefSeq" id="WP_201091547.1">
    <property type="nucleotide sequence ID" value="NZ_CP067393.1"/>
</dbReference>
<proteinExistence type="predicted"/>
<evidence type="ECO:0000313" key="2">
    <source>
        <dbReference type="Proteomes" id="UP000595278"/>
    </source>
</evidence>
<dbReference type="KEGG" id="eaz:JHT90_12605"/>
<dbReference type="EMBL" id="CP067393">
    <property type="protein sequence ID" value="QQP85211.1"/>
    <property type="molecule type" value="Genomic_DNA"/>
</dbReference>
<dbReference type="AlphaFoldDB" id="A0A974NEB9"/>
<dbReference type="PROSITE" id="PS51257">
    <property type="entry name" value="PROKAR_LIPOPROTEIN"/>
    <property type="match status" value="1"/>
</dbReference>
<dbReference type="Proteomes" id="UP000595278">
    <property type="component" value="Chromosome"/>
</dbReference>
<sequence length="97" mass="10811">MQKILVVTLCLLGGVTVIGCSSDKKGNPYKETHIVSVVPNYQITPNANPTLKKPIAEMTEDELKTRYGELQRQSGLSAPQQKELNMIAERLRQLSKE</sequence>